<reference evidence="4" key="1">
    <citation type="journal article" date="2016" name="Nat. Commun.">
        <title>The Gonium pectorale genome demonstrates co-option of cell cycle regulation during the evolution of multicellularity.</title>
        <authorList>
            <person name="Hanschen E.R."/>
            <person name="Marriage T.N."/>
            <person name="Ferris P.J."/>
            <person name="Hamaji T."/>
            <person name="Toyoda A."/>
            <person name="Fujiyama A."/>
            <person name="Neme R."/>
            <person name="Noguchi H."/>
            <person name="Minakuchi Y."/>
            <person name="Suzuki M."/>
            <person name="Kawai-Toyooka H."/>
            <person name="Smith D.R."/>
            <person name="Sparks H."/>
            <person name="Anderson J."/>
            <person name="Bakaric R."/>
            <person name="Luria V."/>
            <person name="Karger A."/>
            <person name="Kirschner M.W."/>
            <person name="Durand P.M."/>
            <person name="Michod R.E."/>
            <person name="Nozaki H."/>
            <person name="Olson B.J."/>
        </authorList>
    </citation>
    <scope>NUCLEOTIDE SEQUENCE [LARGE SCALE GENOMIC DNA]</scope>
    <source>
        <strain evidence="4">NIES-2863</strain>
    </source>
</reference>
<gene>
    <name evidence="3" type="ORF">GPECTOR_215g442</name>
</gene>
<comment type="caution">
    <text evidence="3">The sequence shown here is derived from an EMBL/GenBank/DDBJ whole genome shotgun (WGS) entry which is preliminary data.</text>
</comment>
<proteinExistence type="predicted"/>
<dbReference type="GO" id="GO:0098703">
    <property type="term" value="P:calcium ion import across plasma membrane"/>
    <property type="evidence" value="ECO:0007669"/>
    <property type="project" value="TreeGrafter"/>
</dbReference>
<dbReference type="GO" id="GO:0005886">
    <property type="term" value="C:plasma membrane"/>
    <property type="evidence" value="ECO:0007669"/>
    <property type="project" value="TreeGrafter"/>
</dbReference>
<sequence length="250" mass="27377">MGSYRFVVLGLFAIRACYTVLFLAYMLLSLSGSDGPSPGGATDCQRPVGWRLATLVVLAVMTLEYAVLELRQMWTEGFQAWLRHSWTLFDAAQIVLMALVLGLHWSCAVPVFVIRCLAAVLVLVLFWRMLGYMTVVEGLGSFVRQASGGLPPMVQEVTWDLRWFFVFLGFIFAGFVLSILVLAVDLSVSQGSSRGSGGQDSDGSSHPLVVLVFARLYTMMYSNFDADMLLDPDAGSAAAVTNFWAVICSI</sequence>
<feature type="transmembrane region" description="Helical" evidence="2">
    <location>
        <begin position="88"/>
        <end position="105"/>
    </location>
</feature>
<dbReference type="PANTHER" id="PTHR10582">
    <property type="entry name" value="TRANSIENT RECEPTOR POTENTIAL ION CHANNEL PROTEIN"/>
    <property type="match status" value="1"/>
</dbReference>
<dbReference type="Proteomes" id="UP000075714">
    <property type="component" value="Unassembled WGS sequence"/>
</dbReference>
<evidence type="ECO:0000313" key="4">
    <source>
        <dbReference type="Proteomes" id="UP000075714"/>
    </source>
</evidence>
<evidence type="ECO:0008006" key="5">
    <source>
        <dbReference type="Google" id="ProtNLM"/>
    </source>
</evidence>
<keyword evidence="4" id="KW-1185">Reference proteome</keyword>
<evidence type="ECO:0000256" key="2">
    <source>
        <dbReference type="SAM" id="Phobius"/>
    </source>
</evidence>
<feature type="transmembrane region" description="Helical" evidence="2">
    <location>
        <begin position="6"/>
        <end position="28"/>
    </location>
</feature>
<keyword evidence="2" id="KW-1133">Transmembrane helix</keyword>
<protein>
    <recommendedName>
        <fullName evidence="5">Ion transport domain-containing protein</fullName>
    </recommendedName>
</protein>
<evidence type="ECO:0000256" key="1">
    <source>
        <dbReference type="ARBA" id="ARBA00022737"/>
    </source>
</evidence>
<dbReference type="OrthoDB" id="552831at2759"/>
<evidence type="ECO:0000313" key="3">
    <source>
        <dbReference type="EMBL" id="KXZ42052.1"/>
    </source>
</evidence>
<keyword evidence="2" id="KW-0472">Membrane</keyword>
<keyword evidence="1" id="KW-0677">Repeat</keyword>
<organism evidence="3 4">
    <name type="scientific">Gonium pectorale</name>
    <name type="common">Green alga</name>
    <dbReference type="NCBI Taxonomy" id="33097"/>
    <lineage>
        <taxon>Eukaryota</taxon>
        <taxon>Viridiplantae</taxon>
        <taxon>Chlorophyta</taxon>
        <taxon>core chlorophytes</taxon>
        <taxon>Chlorophyceae</taxon>
        <taxon>CS clade</taxon>
        <taxon>Chlamydomonadales</taxon>
        <taxon>Volvocaceae</taxon>
        <taxon>Gonium</taxon>
    </lineage>
</organism>
<dbReference type="InterPro" id="IPR024862">
    <property type="entry name" value="TRPV"/>
</dbReference>
<name>A0A150FWR1_GONPE</name>
<keyword evidence="2" id="KW-0812">Transmembrane</keyword>
<accession>A0A150FWR1</accession>
<dbReference type="EMBL" id="LSYV01000214">
    <property type="protein sequence ID" value="KXZ42052.1"/>
    <property type="molecule type" value="Genomic_DNA"/>
</dbReference>
<dbReference type="GO" id="GO:0005216">
    <property type="term" value="F:monoatomic ion channel activity"/>
    <property type="evidence" value="ECO:0007669"/>
    <property type="project" value="InterPro"/>
</dbReference>
<feature type="transmembrane region" description="Helical" evidence="2">
    <location>
        <begin position="163"/>
        <end position="184"/>
    </location>
</feature>
<dbReference type="PANTHER" id="PTHR10582:SF2">
    <property type="entry name" value="INACTIVE"/>
    <property type="match status" value="1"/>
</dbReference>
<dbReference type="AlphaFoldDB" id="A0A150FWR1"/>